<evidence type="ECO:0000256" key="1">
    <source>
        <dbReference type="SAM" id="Phobius"/>
    </source>
</evidence>
<dbReference type="EMBL" id="JBAHVJ010000007">
    <property type="protein sequence ID" value="MEJ4100307.1"/>
    <property type="molecule type" value="Genomic_DNA"/>
</dbReference>
<accession>A0ABU8NZ81</accession>
<sequence length="136" mass="15445">MEKWLDSLEDKGSYLREEINRKKRLLISWSFYDLGIAGWLVAIMTSLAFPTSYYLMILLNQRMADLNGTDNEAEELNPFENNTLNLPISDELLITLSVIGSLLVIGISSFAIASIIPEKAGLPNLFKKFINFLREN</sequence>
<evidence type="ECO:0000313" key="2">
    <source>
        <dbReference type="EMBL" id="MEJ4100307.1"/>
    </source>
</evidence>
<protein>
    <submittedName>
        <fullName evidence="2">Uncharacterized protein</fullName>
    </submittedName>
</protein>
<keyword evidence="1" id="KW-0812">Transmembrane</keyword>
<feature type="transmembrane region" description="Helical" evidence="1">
    <location>
        <begin position="31"/>
        <end position="56"/>
    </location>
</feature>
<comment type="caution">
    <text evidence="2">The sequence shown here is derived from an EMBL/GenBank/DDBJ whole genome shotgun (WGS) entry which is preliminary data.</text>
</comment>
<name>A0ABU8NZ81_9CORY</name>
<organism evidence="2 3">
    <name type="scientific">Corynebacterium mastitidis</name>
    <dbReference type="NCBI Taxonomy" id="161890"/>
    <lineage>
        <taxon>Bacteria</taxon>
        <taxon>Bacillati</taxon>
        <taxon>Actinomycetota</taxon>
        <taxon>Actinomycetes</taxon>
        <taxon>Mycobacteriales</taxon>
        <taxon>Corynebacteriaceae</taxon>
        <taxon>Corynebacterium</taxon>
    </lineage>
</organism>
<evidence type="ECO:0000313" key="3">
    <source>
        <dbReference type="Proteomes" id="UP001359781"/>
    </source>
</evidence>
<dbReference type="RefSeq" id="WP_337890462.1">
    <property type="nucleotide sequence ID" value="NZ_JBAHVI010000007.1"/>
</dbReference>
<dbReference type="Proteomes" id="UP001359781">
    <property type="component" value="Unassembled WGS sequence"/>
</dbReference>
<gene>
    <name evidence="2" type="ORF">V5S96_08060</name>
</gene>
<proteinExistence type="predicted"/>
<reference evidence="2 3" key="1">
    <citation type="submission" date="2024-02" db="EMBL/GenBank/DDBJ databases">
        <title>Whole genome sequencing and characterization of Corynebacterium isolated from the ocular surface of dry eye disease sufferers.</title>
        <authorList>
            <person name="Naqvi M."/>
        </authorList>
    </citation>
    <scope>NUCLEOTIDE SEQUENCE [LARGE SCALE GENOMIC DNA]</scope>
    <source>
        <strain evidence="2 3">PCRF</strain>
    </source>
</reference>
<feature type="transmembrane region" description="Helical" evidence="1">
    <location>
        <begin position="92"/>
        <end position="116"/>
    </location>
</feature>
<keyword evidence="1" id="KW-0472">Membrane</keyword>
<keyword evidence="1" id="KW-1133">Transmembrane helix</keyword>
<keyword evidence="3" id="KW-1185">Reference proteome</keyword>